<keyword evidence="2" id="KW-1185">Reference proteome</keyword>
<dbReference type="EMBL" id="JAKZGS010000001">
    <property type="protein sequence ID" value="MCH7396647.1"/>
    <property type="molecule type" value="Genomic_DNA"/>
</dbReference>
<accession>A0ABS9UJ44</accession>
<evidence type="ECO:0000313" key="1">
    <source>
        <dbReference type="EMBL" id="MCH7396647.1"/>
    </source>
</evidence>
<sequence>MRINWFTHIPGVKTDLSFPFHFSVGKLQLLDFEYWQKMDCTFPTQKKSYEKSQPVFFSSSIEEFDDLEAATAQIQNINNHLYWAFLLGSGGALLPNPQMSCTYIEFEHGIFDGYKKLIGSFEREWIVFGGSWKFNFSEEVLHNISVAFDLLLSSKGFKENHSIMQGLRTLQFTSNPEFCLKKDRLSYFNGFVYCMAGLESILVPLFVRKKYGLTITEAFGMAASVVQSQNFSQSKQSTRYFSEVYRVRSKMIHGEASSVNYTENVEQAFHVIRNLYCNTIGVLIKLIHNGYKIEDFPNLLLKAWEEESIYDEFKNLLKYNS</sequence>
<proteinExistence type="predicted"/>
<evidence type="ECO:0008006" key="3">
    <source>
        <dbReference type="Google" id="ProtNLM"/>
    </source>
</evidence>
<comment type="caution">
    <text evidence="1">The sequence shown here is derived from an EMBL/GenBank/DDBJ whole genome shotgun (WGS) entry which is preliminary data.</text>
</comment>
<organism evidence="1 2">
    <name type="scientific">Belliella calami</name>
    <dbReference type="NCBI Taxonomy" id="2923436"/>
    <lineage>
        <taxon>Bacteria</taxon>
        <taxon>Pseudomonadati</taxon>
        <taxon>Bacteroidota</taxon>
        <taxon>Cytophagia</taxon>
        <taxon>Cytophagales</taxon>
        <taxon>Cyclobacteriaceae</taxon>
        <taxon>Belliella</taxon>
    </lineage>
</organism>
<dbReference type="Proteomes" id="UP001165488">
    <property type="component" value="Unassembled WGS sequence"/>
</dbReference>
<protein>
    <recommendedName>
        <fullName evidence="3">Apea-like HEPN domain-containing protein</fullName>
    </recommendedName>
</protein>
<reference evidence="1" key="1">
    <citation type="submission" date="2022-03" db="EMBL/GenBank/DDBJ databases">
        <title>De novo assembled genomes of Belliella spp. (Cyclobacteriaceae) strains.</title>
        <authorList>
            <person name="Szabo A."/>
            <person name="Korponai K."/>
            <person name="Felfoldi T."/>
        </authorList>
    </citation>
    <scope>NUCLEOTIDE SEQUENCE</scope>
    <source>
        <strain evidence="1">DSM 107340</strain>
    </source>
</reference>
<gene>
    <name evidence="1" type="ORF">MM236_01555</name>
</gene>
<evidence type="ECO:0000313" key="2">
    <source>
        <dbReference type="Proteomes" id="UP001165488"/>
    </source>
</evidence>
<name>A0ABS9UJ44_9BACT</name>
<dbReference type="RefSeq" id="WP_241273168.1">
    <property type="nucleotide sequence ID" value="NZ_JAKZGS010000001.1"/>
</dbReference>